<organism evidence="1 2">
    <name type="scientific">Metarhizobium album</name>
    <dbReference type="NCBI Taxonomy" id="2182425"/>
    <lineage>
        <taxon>Bacteria</taxon>
        <taxon>Pseudomonadati</taxon>
        <taxon>Pseudomonadota</taxon>
        <taxon>Alphaproteobacteria</taxon>
        <taxon>Hyphomicrobiales</taxon>
        <taxon>Rhizobiaceae</taxon>
        <taxon>Metarhizobium</taxon>
    </lineage>
</organism>
<name>A0A2U2DNK9_9HYPH</name>
<evidence type="ECO:0000313" key="1">
    <source>
        <dbReference type="EMBL" id="PWE54819.1"/>
    </source>
</evidence>
<dbReference type="Pfam" id="PF09981">
    <property type="entry name" value="DUF2218"/>
    <property type="match status" value="1"/>
</dbReference>
<evidence type="ECO:0000313" key="2">
    <source>
        <dbReference type="Proteomes" id="UP000245252"/>
    </source>
</evidence>
<dbReference type="Gene3D" id="3.30.310.50">
    <property type="entry name" value="Alpha-D-phosphohexomutase, C-terminal domain"/>
    <property type="match status" value="1"/>
</dbReference>
<dbReference type="Proteomes" id="UP000245252">
    <property type="component" value="Unassembled WGS sequence"/>
</dbReference>
<reference evidence="1 2" key="1">
    <citation type="submission" date="2018-05" db="EMBL/GenBank/DDBJ databases">
        <title>The draft genome of strain NS-104.</title>
        <authorList>
            <person name="Hang P."/>
            <person name="Jiang J."/>
        </authorList>
    </citation>
    <scope>NUCLEOTIDE SEQUENCE [LARGE SCALE GENOMIC DNA]</scope>
    <source>
        <strain evidence="1 2">NS-104</strain>
    </source>
</reference>
<proteinExistence type="predicted"/>
<dbReference type="AlphaFoldDB" id="A0A2U2DNK9"/>
<comment type="caution">
    <text evidence="1">The sequence shown here is derived from an EMBL/GenBank/DDBJ whole genome shotgun (WGS) entry which is preliminary data.</text>
</comment>
<gene>
    <name evidence="1" type="ORF">DEM27_17870</name>
</gene>
<dbReference type="EMBL" id="QFBC01000008">
    <property type="protein sequence ID" value="PWE54819.1"/>
    <property type="molecule type" value="Genomic_DNA"/>
</dbReference>
<protein>
    <submittedName>
        <fullName evidence="1">DUF2218 domain-containing protein</fullName>
    </submittedName>
</protein>
<dbReference type="InterPro" id="IPR014543">
    <property type="entry name" value="UCP028291"/>
</dbReference>
<accession>A0A2U2DNK9</accession>
<dbReference type="OrthoDB" id="9806511at2"/>
<dbReference type="RefSeq" id="WP_109459619.1">
    <property type="nucleotide sequence ID" value="NZ_QFBC01000008.1"/>
</dbReference>
<sequence>MIAATAMLPTESGGKYLVQLCKHFAHRIDVSYSDAWGECRFSCGTAVLRADGDGLHIRTTAPDEAQLAETKSVIESHLIRFAFREKLQSLDWVEAAAD</sequence>
<keyword evidence="2" id="KW-1185">Reference proteome</keyword>
<dbReference type="PIRSF" id="PIRSF028291">
    <property type="entry name" value="UCP028291"/>
    <property type="match status" value="1"/>
</dbReference>